<dbReference type="Proteomes" id="UP001430953">
    <property type="component" value="Unassembled WGS sequence"/>
</dbReference>
<protein>
    <submittedName>
        <fullName evidence="1">Uncharacterized protein</fullName>
    </submittedName>
</protein>
<evidence type="ECO:0000313" key="2">
    <source>
        <dbReference type="Proteomes" id="UP001430953"/>
    </source>
</evidence>
<dbReference type="EMBL" id="JADYXP020000018">
    <property type="protein sequence ID" value="KAL0106339.1"/>
    <property type="molecule type" value="Genomic_DNA"/>
</dbReference>
<comment type="caution">
    <text evidence="1">The sequence shown here is derived from an EMBL/GenBank/DDBJ whole genome shotgun (WGS) entry which is preliminary data.</text>
</comment>
<reference evidence="1 2" key="1">
    <citation type="submission" date="2023-03" db="EMBL/GenBank/DDBJ databases">
        <title>High recombination rates correlate with genetic variation in Cardiocondyla obscurior ants.</title>
        <authorList>
            <person name="Errbii M."/>
        </authorList>
    </citation>
    <scope>NUCLEOTIDE SEQUENCE [LARGE SCALE GENOMIC DNA]</scope>
    <source>
        <strain evidence="1">Alpha-2009</strain>
        <tissue evidence="1">Whole body</tissue>
    </source>
</reference>
<keyword evidence="2" id="KW-1185">Reference proteome</keyword>
<evidence type="ECO:0000313" key="1">
    <source>
        <dbReference type="EMBL" id="KAL0106339.1"/>
    </source>
</evidence>
<organism evidence="1 2">
    <name type="scientific">Cardiocondyla obscurior</name>
    <dbReference type="NCBI Taxonomy" id="286306"/>
    <lineage>
        <taxon>Eukaryota</taxon>
        <taxon>Metazoa</taxon>
        <taxon>Ecdysozoa</taxon>
        <taxon>Arthropoda</taxon>
        <taxon>Hexapoda</taxon>
        <taxon>Insecta</taxon>
        <taxon>Pterygota</taxon>
        <taxon>Neoptera</taxon>
        <taxon>Endopterygota</taxon>
        <taxon>Hymenoptera</taxon>
        <taxon>Apocrita</taxon>
        <taxon>Aculeata</taxon>
        <taxon>Formicoidea</taxon>
        <taxon>Formicidae</taxon>
        <taxon>Myrmicinae</taxon>
        <taxon>Cardiocondyla</taxon>
    </lineage>
</organism>
<sequence length="56" mass="6117">MNVRTSGRAKHTHTRIHIHTHTCAHTCTRIGARNLHTAGVTPQNEGEGCVKGFSRA</sequence>
<dbReference type="AlphaFoldDB" id="A0AAW2EV31"/>
<proteinExistence type="predicted"/>
<gene>
    <name evidence="1" type="ORF">PUN28_016217</name>
</gene>
<accession>A0AAW2EV31</accession>
<name>A0AAW2EV31_9HYME</name>